<evidence type="ECO:0000313" key="2">
    <source>
        <dbReference type="Proteomes" id="UP000280298"/>
    </source>
</evidence>
<sequence length="59" mass="6851">MQRQQRSPRTLTFVRTANTAPLPRLQAVPIKRTSTDPQYQFRVCGSLISDGRVECSDWW</sequence>
<accession>A0A3S9MAJ0</accession>
<dbReference type="KEGG" id="scya:EJ357_24095"/>
<reference evidence="1 2" key="1">
    <citation type="journal article" date="2019" name="Int. J. Syst. Evol. Microbiol.">
        <title>Streptomyces cyaneochromogenes sp. nov., a blue pigment-producing actinomycete from manganese-contaminated soil.</title>
        <authorList>
            <person name="Tang X."/>
            <person name="Zhao J."/>
            <person name="Li K."/>
            <person name="Chen Z."/>
            <person name="Sun Y."/>
            <person name="Gao J."/>
        </authorList>
    </citation>
    <scope>NUCLEOTIDE SEQUENCE [LARGE SCALE GENOMIC DNA]</scope>
    <source>
        <strain evidence="1 2">MK-45</strain>
    </source>
</reference>
<keyword evidence="2" id="KW-1185">Reference proteome</keyword>
<organism evidence="1 2">
    <name type="scientific">Streptomyces cyaneochromogenes</name>
    <dbReference type="NCBI Taxonomy" id="2496836"/>
    <lineage>
        <taxon>Bacteria</taxon>
        <taxon>Bacillati</taxon>
        <taxon>Actinomycetota</taxon>
        <taxon>Actinomycetes</taxon>
        <taxon>Kitasatosporales</taxon>
        <taxon>Streptomycetaceae</taxon>
        <taxon>Streptomyces</taxon>
    </lineage>
</organism>
<evidence type="ECO:0000313" key="1">
    <source>
        <dbReference type="EMBL" id="AZQ36180.1"/>
    </source>
</evidence>
<dbReference type="OrthoDB" id="3538827at2"/>
<protein>
    <submittedName>
        <fullName evidence="1">Uncharacterized protein</fullName>
    </submittedName>
</protein>
<dbReference type="Proteomes" id="UP000280298">
    <property type="component" value="Chromosome"/>
</dbReference>
<gene>
    <name evidence="1" type="ORF">EJ357_24095</name>
</gene>
<dbReference type="EMBL" id="CP034539">
    <property type="protein sequence ID" value="AZQ36180.1"/>
    <property type="molecule type" value="Genomic_DNA"/>
</dbReference>
<proteinExistence type="predicted"/>
<dbReference type="AlphaFoldDB" id="A0A3S9MAJ0"/>
<name>A0A3S9MAJ0_9ACTN</name>